<comment type="caution">
    <text evidence="2">The sequence shown here is derived from an EMBL/GenBank/DDBJ whole genome shotgun (WGS) entry which is preliminary data.</text>
</comment>
<sequence length="93" mass="11503">MKSLIFAIFLLTPKISPKELTEEEKEDLEISHEFAKIFLEDSIPMYIRMNLREKLRKSIFDPYETHKFHFKGSFTIRMNLWIIFYWLENWERI</sequence>
<protein>
    <recommendedName>
        <fullName evidence="4">NR LBD domain-containing protein</fullName>
    </recommendedName>
</protein>
<proteinExistence type="predicted"/>
<keyword evidence="1" id="KW-0732">Signal</keyword>
<feature type="chain" id="PRO_5040498578" description="NR LBD domain-containing protein" evidence="1">
    <location>
        <begin position="18"/>
        <end position="93"/>
    </location>
</feature>
<feature type="signal peptide" evidence="1">
    <location>
        <begin position="1"/>
        <end position="17"/>
    </location>
</feature>
<evidence type="ECO:0000256" key="1">
    <source>
        <dbReference type="SAM" id="SignalP"/>
    </source>
</evidence>
<keyword evidence="3" id="KW-1185">Reference proteome</keyword>
<organism evidence="2 3">
    <name type="scientific">Caenorhabditis angaria</name>
    <dbReference type="NCBI Taxonomy" id="860376"/>
    <lineage>
        <taxon>Eukaryota</taxon>
        <taxon>Metazoa</taxon>
        <taxon>Ecdysozoa</taxon>
        <taxon>Nematoda</taxon>
        <taxon>Chromadorea</taxon>
        <taxon>Rhabditida</taxon>
        <taxon>Rhabditina</taxon>
        <taxon>Rhabditomorpha</taxon>
        <taxon>Rhabditoidea</taxon>
        <taxon>Rhabditidae</taxon>
        <taxon>Peloderinae</taxon>
        <taxon>Caenorhabditis</taxon>
    </lineage>
</organism>
<accession>A0A9P1IDG1</accession>
<evidence type="ECO:0000313" key="2">
    <source>
        <dbReference type="EMBL" id="CAI5443071.1"/>
    </source>
</evidence>
<evidence type="ECO:0008006" key="4">
    <source>
        <dbReference type="Google" id="ProtNLM"/>
    </source>
</evidence>
<dbReference type="EMBL" id="CANHGI010000002">
    <property type="protein sequence ID" value="CAI5443071.1"/>
    <property type="molecule type" value="Genomic_DNA"/>
</dbReference>
<name>A0A9P1IDG1_9PELO</name>
<reference evidence="2" key="1">
    <citation type="submission" date="2022-11" db="EMBL/GenBank/DDBJ databases">
        <authorList>
            <person name="Kikuchi T."/>
        </authorList>
    </citation>
    <scope>NUCLEOTIDE SEQUENCE</scope>
    <source>
        <strain evidence="2">PS1010</strain>
    </source>
</reference>
<gene>
    <name evidence="2" type="ORF">CAMP_LOCUS5708</name>
</gene>
<dbReference type="Proteomes" id="UP001152747">
    <property type="component" value="Unassembled WGS sequence"/>
</dbReference>
<evidence type="ECO:0000313" key="3">
    <source>
        <dbReference type="Proteomes" id="UP001152747"/>
    </source>
</evidence>
<dbReference type="AlphaFoldDB" id="A0A9P1IDG1"/>